<reference evidence="3 4" key="1">
    <citation type="submission" date="2019-05" db="EMBL/GenBank/DDBJ databases">
        <title>We sequenced the genome of Paenibacillus hemerocallicola KCTC 33185 for further insight into its adaptation and study the phylogeny of Paenibacillus.</title>
        <authorList>
            <person name="Narsing Rao M.P."/>
        </authorList>
    </citation>
    <scope>NUCLEOTIDE SEQUENCE [LARGE SCALE GENOMIC DNA]</scope>
    <source>
        <strain evidence="3 4">KCTC 33185</strain>
    </source>
</reference>
<evidence type="ECO:0000313" key="4">
    <source>
        <dbReference type="Proteomes" id="UP000307943"/>
    </source>
</evidence>
<gene>
    <name evidence="3" type="ORF">FE784_09585</name>
</gene>
<evidence type="ECO:0000256" key="1">
    <source>
        <dbReference type="SAM" id="MobiDB-lite"/>
    </source>
</evidence>
<feature type="region of interest" description="Disordered" evidence="1">
    <location>
        <begin position="19"/>
        <end position="77"/>
    </location>
</feature>
<dbReference type="AlphaFoldDB" id="A0A5C4TBP6"/>
<dbReference type="SUPFAM" id="SSF69304">
    <property type="entry name" value="Tricorn protease N-terminal domain"/>
    <property type="match status" value="1"/>
</dbReference>
<proteinExistence type="predicted"/>
<feature type="chain" id="PRO_5038635433" description="SbsA Ig-like domain-containing protein" evidence="2">
    <location>
        <begin position="22"/>
        <end position="522"/>
    </location>
</feature>
<feature type="signal peptide" evidence="2">
    <location>
        <begin position="1"/>
        <end position="21"/>
    </location>
</feature>
<keyword evidence="2" id="KW-0732">Signal</keyword>
<accession>A0A5C4TBP6</accession>
<dbReference type="OrthoDB" id="2547968at2"/>
<sequence length="522" mass="57313">MKTWLSIALAVVLLWSATGCKKETSPPGAEGTEDGKQQEQPSKQPDFSGKGSESAPNGNGGGTEGQASPSDSKPAGEVATISFEGDTRLKAPATTLVSPTTQKFRIAFRDPMDRESVVRAIIQSNSEMRGQENKVASDKFAFDWKSDTDLRVELRLTEDDYVEESNRIYAVQVNGAKTKQGADIQEQPGYRVVVRKPDQLWRIASDGKSTDRLTSFQVPYGMRLLDDDARYLLLTRPTNYCECDAPSVPLYSVYDTAAKTVTDYPVPLYTQYVGDGAFIADRRGFLYADTGENGVPEGKETVRIRVDGYVQGAQFSKDGKTVLAAVGKDARQTSDLDLVLIDLAGGKERRFAGALLGKLEMNMVTDGTLPVSFYDDGKRIYTRMFDPQGKEIRYGYDWATSGIGTWNAPKEASGWSGFVASADGSYRMYANAGLYKGDEKKADIPRGMAGYPVHWLGASHTFVYKAYEEPAQNRKQHIYAYDADSGRAKAIVSNVSLYSELIGASTDGKWIYAHGIHDMKPD</sequence>
<evidence type="ECO:0000313" key="3">
    <source>
        <dbReference type="EMBL" id="TNJ66508.1"/>
    </source>
</evidence>
<evidence type="ECO:0008006" key="5">
    <source>
        <dbReference type="Google" id="ProtNLM"/>
    </source>
</evidence>
<dbReference type="EMBL" id="VDCQ01000010">
    <property type="protein sequence ID" value="TNJ66508.1"/>
    <property type="molecule type" value="Genomic_DNA"/>
</dbReference>
<dbReference type="PROSITE" id="PS51257">
    <property type="entry name" value="PROKAR_LIPOPROTEIN"/>
    <property type="match status" value="1"/>
</dbReference>
<dbReference type="RefSeq" id="WP_139601973.1">
    <property type="nucleotide sequence ID" value="NZ_VDCQ01000010.1"/>
</dbReference>
<organism evidence="3 4">
    <name type="scientific">Paenibacillus hemerocallicola</name>
    <dbReference type="NCBI Taxonomy" id="1172614"/>
    <lineage>
        <taxon>Bacteria</taxon>
        <taxon>Bacillati</taxon>
        <taxon>Bacillota</taxon>
        <taxon>Bacilli</taxon>
        <taxon>Bacillales</taxon>
        <taxon>Paenibacillaceae</taxon>
        <taxon>Paenibacillus</taxon>
    </lineage>
</organism>
<comment type="caution">
    <text evidence="3">The sequence shown here is derived from an EMBL/GenBank/DDBJ whole genome shotgun (WGS) entry which is preliminary data.</text>
</comment>
<protein>
    <recommendedName>
        <fullName evidence="5">SbsA Ig-like domain-containing protein</fullName>
    </recommendedName>
</protein>
<evidence type="ECO:0000256" key="2">
    <source>
        <dbReference type="SAM" id="SignalP"/>
    </source>
</evidence>
<keyword evidence="4" id="KW-1185">Reference proteome</keyword>
<dbReference type="Proteomes" id="UP000307943">
    <property type="component" value="Unassembled WGS sequence"/>
</dbReference>
<name>A0A5C4TBP6_9BACL</name>